<dbReference type="EMBL" id="UPPP01000067">
    <property type="protein sequence ID" value="VBB06741.1"/>
    <property type="molecule type" value="Genomic_DNA"/>
</dbReference>
<keyword evidence="1" id="KW-0732">Signal</keyword>
<feature type="signal peptide" evidence="1">
    <location>
        <begin position="1"/>
        <end position="28"/>
    </location>
</feature>
<organism evidence="2 3">
    <name type="scientific">Lucifera butyrica</name>
    <dbReference type="NCBI Taxonomy" id="1351585"/>
    <lineage>
        <taxon>Bacteria</taxon>
        <taxon>Bacillati</taxon>
        <taxon>Bacillota</taxon>
        <taxon>Negativicutes</taxon>
        <taxon>Veillonellales</taxon>
        <taxon>Veillonellaceae</taxon>
        <taxon>Lucifera</taxon>
    </lineage>
</organism>
<protein>
    <submittedName>
        <fullName evidence="2">Uncharacterized protein</fullName>
    </submittedName>
</protein>
<sequence>MIAMIKSLIRTLLCCIMLCFLFVGPVYAAAAGTNEWDIPFLGTMAKPDGFVAVDIEQWAKDLTALYPAKKDKKTQPAAAVKVPANSPVKMPTDLKLYQLQVSDGKVYHIAGAVALRDDTMDGANYFFSAFKTVQAQRIEEINRNITANIRSIQDAVAKTNLFTFQILDLSLFSRLNPNGGNDAIYTASGRVIVNMNGLIMPMHGKVYVAKRDGRLAALLIFTYDSDGKFWDTTADRLMTSLKYNKKDR</sequence>
<gene>
    <name evidence="2" type="ORF">LUCI_1977</name>
</gene>
<evidence type="ECO:0000313" key="3">
    <source>
        <dbReference type="Proteomes" id="UP000277811"/>
    </source>
</evidence>
<name>A0A498R5R7_9FIRM</name>
<keyword evidence="3" id="KW-1185">Reference proteome</keyword>
<evidence type="ECO:0000313" key="2">
    <source>
        <dbReference type="EMBL" id="VBB06741.1"/>
    </source>
</evidence>
<dbReference type="OrthoDB" id="1634625at2"/>
<evidence type="ECO:0000256" key="1">
    <source>
        <dbReference type="SAM" id="SignalP"/>
    </source>
</evidence>
<feature type="chain" id="PRO_5039180503" evidence="1">
    <location>
        <begin position="29"/>
        <end position="248"/>
    </location>
</feature>
<accession>A0A498R5R7</accession>
<reference evidence="2 3" key="1">
    <citation type="submission" date="2018-06" db="EMBL/GenBank/DDBJ databases">
        <authorList>
            <person name="Strepis N."/>
        </authorList>
    </citation>
    <scope>NUCLEOTIDE SEQUENCE [LARGE SCALE GENOMIC DNA]</scope>
    <source>
        <strain evidence="2">LUCI</strain>
    </source>
</reference>
<proteinExistence type="predicted"/>
<dbReference type="AlphaFoldDB" id="A0A498R5R7"/>
<dbReference type="Proteomes" id="UP000277811">
    <property type="component" value="Unassembled WGS sequence"/>
</dbReference>